<protein>
    <submittedName>
        <fullName evidence="7">Rapid ALkalinization Factor</fullName>
    </submittedName>
</protein>
<dbReference type="Proteomes" id="UP001370490">
    <property type="component" value="Unassembled WGS sequence"/>
</dbReference>
<comment type="similarity">
    <text evidence="2">Belongs to the plant rapid alkalinization factor (RALF) family.</text>
</comment>
<reference evidence="7 8" key="1">
    <citation type="submission" date="2023-12" db="EMBL/GenBank/DDBJ databases">
        <title>A high-quality genome assembly for Dillenia turbinata (Dilleniales).</title>
        <authorList>
            <person name="Chanderbali A."/>
        </authorList>
    </citation>
    <scope>NUCLEOTIDE SEQUENCE [LARGE SCALE GENOMIC DNA]</scope>
    <source>
        <strain evidence="7">LSX21</strain>
        <tissue evidence="7">Leaf</tissue>
    </source>
</reference>
<evidence type="ECO:0000256" key="1">
    <source>
        <dbReference type="ARBA" id="ARBA00004613"/>
    </source>
</evidence>
<keyword evidence="3" id="KW-0964">Secreted</keyword>
<dbReference type="GO" id="GO:0005179">
    <property type="term" value="F:hormone activity"/>
    <property type="evidence" value="ECO:0007669"/>
    <property type="project" value="UniProtKB-KW"/>
</dbReference>
<name>A0AAN8Z1T6_9MAGN</name>
<evidence type="ECO:0000256" key="6">
    <source>
        <dbReference type="ARBA" id="ARBA00023157"/>
    </source>
</evidence>
<dbReference type="GO" id="GO:0005576">
    <property type="term" value="C:extracellular region"/>
    <property type="evidence" value="ECO:0007669"/>
    <property type="project" value="UniProtKB-SubCell"/>
</dbReference>
<evidence type="ECO:0000256" key="2">
    <source>
        <dbReference type="ARBA" id="ARBA00009178"/>
    </source>
</evidence>
<proteinExistence type="inferred from homology"/>
<comment type="subcellular location">
    <subcellularLocation>
        <location evidence="1">Secreted</location>
    </subcellularLocation>
</comment>
<dbReference type="GO" id="GO:0019722">
    <property type="term" value="P:calcium-mediated signaling"/>
    <property type="evidence" value="ECO:0007669"/>
    <property type="project" value="TreeGrafter"/>
</dbReference>
<keyword evidence="8" id="KW-1185">Reference proteome</keyword>
<keyword evidence="4" id="KW-0372">Hormone</keyword>
<comment type="caution">
    <text evidence="7">The sequence shown here is derived from an EMBL/GenBank/DDBJ whole genome shotgun (WGS) entry which is preliminary data.</text>
</comment>
<evidence type="ECO:0000256" key="5">
    <source>
        <dbReference type="ARBA" id="ARBA00022729"/>
    </source>
</evidence>
<accession>A0AAN8Z1T6</accession>
<keyword evidence="6" id="KW-1015">Disulfide bond</keyword>
<dbReference type="AlphaFoldDB" id="A0AAN8Z1T6"/>
<organism evidence="7 8">
    <name type="scientific">Dillenia turbinata</name>
    <dbReference type="NCBI Taxonomy" id="194707"/>
    <lineage>
        <taxon>Eukaryota</taxon>
        <taxon>Viridiplantae</taxon>
        <taxon>Streptophyta</taxon>
        <taxon>Embryophyta</taxon>
        <taxon>Tracheophyta</taxon>
        <taxon>Spermatophyta</taxon>
        <taxon>Magnoliopsida</taxon>
        <taxon>eudicotyledons</taxon>
        <taxon>Gunneridae</taxon>
        <taxon>Pentapetalae</taxon>
        <taxon>Dilleniales</taxon>
        <taxon>Dilleniaceae</taxon>
        <taxon>Dillenia</taxon>
    </lineage>
</organism>
<evidence type="ECO:0000256" key="4">
    <source>
        <dbReference type="ARBA" id="ARBA00022702"/>
    </source>
</evidence>
<dbReference type="GO" id="GO:0009506">
    <property type="term" value="C:plasmodesma"/>
    <property type="evidence" value="ECO:0007669"/>
    <property type="project" value="TreeGrafter"/>
</dbReference>
<keyword evidence="5" id="KW-0732">Signal</keyword>
<dbReference type="InterPro" id="IPR008801">
    <property type="entry name" value="RALF"/>
</dbReference>
<evidence type="ECO:0000256" key="3">
    <source>
        <dbReference type="ARBA" id="ARBA00022525"/>
    </source>
</evidence>
<evidence type="ECO:0000313" key="8">
    <source>
        <dbReference type="Proteomes" id="UP001370490"/>
    </source>
</evidence>
<dbReference type="Pfam" id="PF05498">
    <property type="entry name" value="RALF"/>
    <property type="match status" value="1"/>
</dbReference>
<dbReference type="PANTHER" id="PTHR33136:SF89">
    <property type="entry name" value="PROTEIN RALF-LIKE 19"/>
    <property type="match status" value="1"/>
</dbReference>
<gene>
    <name evidence="7" type="ORF">RJ641_018334</name>
</gene>
<evidence type="ECO:0000313" key="7">
    <source>
        <dbReference type="EMBL" id="KAK6917583.1"/>
    </source>
</evidence>
<dbReference type="PANTHER" id="PTHR33136">
    <property type="entry name" value="RAPID ALKALINIZATION FACTOR-LIKE"/>
    <property type="match status" value="1"/>
</dbReference>
<sequence length="165" mass="18192">MIKTIMTSLRIHGDILACIARSIYGNKVQAVIGILSAHSPNEEYIDDVELWSKSHLALAIVAQSQTLPLDASWGLTEMGHGTRGELFNFDGLVGDFIGDNEMLMDNEASRRHLAGNKKLSYGMLKGNNVPCNQRGSSYYNCQKGGKANPYRRGCNQITRCARNTN</sequence>
<dbReference type="EMBL" id="JBAMMX010000023">
    <property type="protein sequence ID" value="KAK6917583.1"/>
    <property type="molecule type" value="Genomic_DNA"/>
</dbReference>